<evidence type="ECO:0000313" key="3">
    <source>
        <dbReference type="EMBL" id="KAA6333567.1"/>
    </source>
</evidence>
<dbReference type="PANTHER" id="PTHR30469">
    <property type="entry name" value="MULTIDRUG RESISTANCE PROTEIN MDTA"/>
    <property type="match status" value="1"/>
</dbReference>
<feature type="non-terminal residue" evidence="3">
    <location>
        <position position="101"/>
    </location>
</feature>
<evidence type="ECO:0000256" key="1">
    <source>
        <dbReference type="SAM" id="Phobius"/>
    </source>
</evidence>
<dbReference type="EMBL" id="SNRY01001098">
    <property type="protein sequence ID" value="KAA6333567.1"/>
    <property type="molecule type" value="Genomic_DNA"/>
</dbReference>
<keyword evidence="1" id="KW-1133">Transmembrane helix</keyword>
<sequence length="101" mass="11154">MKRKKVIIISVVAVVIVVVAVLLLKGSGEKEIRFNTATVREETVEIIVTATGYVQPVDQVEVGTQVSGVIERIYVDYNSQVKKGQLLAEVDKLTLNERVTQ</sequence>
<protein>
    <submittedName>
        <fullName evidence="3">Multidrug resistance protein MdtA</fullName>
    </submittedName>
</protein>
<dbReference type="InterPro" id="IPR058625">
    <property type="entry name" value="MdtA-like_BSH"/>
</dbReference>
<accession>A0A5J4RHY9</accession>
<dbReference type="Pfam" id="PF25917">
    <property type="entry name" value="BSH_RND"/>
    <property type="match status" value="1"/>
</dbReference>
<name>A0A5J4RHY9_9ZZZZ</name>
<keyword evidence="1" id="KW-0812">Transmembrane</keyword>
<proteinExistence type="predicted"/>
<comment type="caution">
    <text evidence="3">The sequence shown here is derived from an EMBL/GenBank/DDBJ whole genome shotgun (WGS) entry which is preliminary data.</text>
</comment>
<gene>
    <name evidence="3" type="ORF">EZS27_018040</name>
</gene>
<organism evidence="3">
    <name type="scientific">termite gut metagenome</name>
    <dbReference type="NCBI Taxonomy" id="433724"/>
    <lineage>
        <taxon>unclassified sequences</taxon>
        <taxon>metagenomes</taxon>
        <taxon>organismal metagenomes</taxon>
    </lineage>
</organism>
<dbReference type="SUPFAM" id="SSF111369">
    <property type="entry name" value="HlyD-like secretion proteins"/>
    <property type="match status" value="1"/>
</dbReference>
<keyword evidence="1" id="KW-0472">Membrane</keyword>
<feature type="domain" description="Multidrug resistance protein MdtA-like barrel-sandwich hybrid" evidence="2">
    <location>
        <begin position="59"/>
        <end position="99"/>
    </location>
</feature>
<dbReference type="GO" id="GO:1990281">
    <property type="term" value="C:efflux pump complex"/>
    <property type="evidence" value="ECO:0007669"/>
    <property type="project" value="TreeGrafter"/>
</dbReference>
<dbReference type="AlphaFoldDB" id="A0A5J4RHY9"/>
<evidence type="ECO:0000259" key="2">
    <source>
        <dbReference type="Pfam" id="PF25917"/>
    </source>
</evidence>
<reference evidence="3" key="1">
    <citation type="submission" date="2019-03" db="EMBL/GenBank/DDBJ databases">
        <title>Single cell metagenomics reveals metabolic interactions within the superorganism composed of flagellate Streblomastix strix and complex community of Bacteroidetes bacteria on its surface.</title>
        <authorList>
            <person name="Treitli S.C."/>
            <person name="Kolisko M."/>
            <person name="Husnik F."/>
            <person name="Keeling P."/>
            <person name="Hampl V."/>
        </authorList>
    </citation>
    <scope>NUCLEOTIDE SEQUENCE</scope>
    <source>
        <strain evidence="3">STM</strain>
    </source>
</reference>
<dbReference type="Gene3D" id="2.40.50.100">
    <property type="match status" value="1"/>
</dbReference>
<feature type="transmembrane region" description="Helical" evidence="1">
    <location>
        <begin position="6"/>
        <end position="24"/>
    </location>
</feature>
<dbReference type="PANTHER" id="PTHR30469:SF33">
    <property type="entry name" value="SLR1207 PROTEIN"/>
    <property type="match status" value="1"/>
</dbReference>
<dbReference type="GO" id="GO:0015562">
    <property type="term" value="F:efflux transmembrane transporter activity"/>
    <property type="evidence" value="ECO:0007669"/>
    <property type="project" value="TreeGrafter"/>
</dbReference>